<keyword evidence="1" id="KW-0802">TPR repeat</keyword>
<evidence type="ECO:0000256" key="2">
    <source>
        <dbReference type="SAM" id="SignalP"/>
    </source>
</evidence>
<accession>A0A418YIF1</accession>
<dbReference type="EMBL" id="QZCH01000002">
    <property type="protein sequence ID" value="RJG50410.1"/>
    <property type="molecule type" value="Genomic_DNA"/>
</dbReference>
<evidence type="ECO:0000256" key="1">
    <source>
        <dbReference type="PROSITE-ProRule" id="PRU00339"/>
    </source>
</evidence>
<dbReference type="InterPro" id="IPR019734">
    <property type="entry name" value="TPR_rpt"/>
</dbReference>
<feature type="repeat" description="TPR" evidence="1">
    <location>
        <begin position="846"/>
        <end position="879"/>
    </location>
</feature>
<feature type="signal peptide" evidence="2">
    <location>
        <begin position="1"/>
        <end position="21"/>
    </location>
</feature>
<gene>
    <name evidence="3" type="primary">prsT</name>
    <name evidence="3" type="ORF">D1Z90_02720</name>
</gene>
<sequence>MNNFSTSLKVCLLASSLWLVACGEPDIDPKVAMEQGINYQQQKEHSSAIIAFKNVIKADPKSAKAKALLADSYSYIGMYPFAEKELSKAIQITPSSDLALKLAKAQFRQGKHEQMVTTLADMSGWSAEQQVDGHSLLAQSYLLAGNAEQAQEQLLAAKALAEPTAELLFASALHALAFDDIEAAEHNLEMALEKEPELVKAMILKGELLTQQGEFAPALAIFEQVEVMQYGNPELLINSAKVLLAQENPEAAAEKLDKLLKVAENHPQANYLKAFIYFHDKQYQEAKQAADSTIRVNEDFVPAQMIAAYSAFHLAQYENAYSHINKVLYAYPHFSKALKLKSAIQFKLGESQAAAETMSLIKADDFSENDTPLLKAAGRAFLADKQYDMSQEMLRQAEAFDSEDNSIVLMKAQAALNNNEISEGIEYLKQAEQQSPKTLEIKIALVLGYIQNKDLNQALKEAKQVQADFPQEAVGYILAGVVYFVNNQLDESKAQFTQVMALDPNNATGLKNLAAIAIKQQDVAEAKKQYLALLEVAPNDPKALLQLYRIELHNGNESEALPYLQQSVKHNPKDLLSHLALIEYHFFRDELPQTLALVEQIRPHHSNNVRLLFYNGVALTRLGRYQAALPLLDSFVAQQPKSFAGHYYLASANLGLRQYQLAAVEADKALELNPNSPPAAIMKINILLALRQLEPAKKSMVEYLSKFPANAKSDELQARIALIEGDKKAAISLYQASLKKRETNLVLIQLANAYWSDQQYDEAQNTLKNWLVRYPGDYIALNLLTDFQMVRKQNVAAIGNLLKLREMRPDNALIENNLAWLYQEEKQLELAREHADTAYKLDTNDANILDTLGYILLQQGEEERAERLLLEANKLDPTDLYIQYHLAQALIKNDKKQQAKTILEAIVKQGKDFEFQQHSEALLQDLPDA</sequence>
<dbReference type="OrthoDB" id="9766710at2"/>
<name>A0A418YIF1_9GAMM</name>
<dbReference type="InterPro" id="IPR011990">
    <property type="entry name" value="TPR-like_helical_dom_sf"/>
</dbReference>
<dbReference type="NCBIfam" id="TIGR02917">
    <property type="entry name" value="PEP_TPR_lipo"/>
    <property type="match status" value="1"/>
</dbReference>
<reference evidence="3 4" key="2">
    <citation type="submission" date="2019-01" db="EMBL/GenBank/DDBJ databases">
        <title>Motilimonas pumilus sp. nov., isolated from the gut of sea cucumber (Apostichopus japonicus).</title>
        <authorList>
            <person name="Wang F.-Q."/>
            <person name="Ren L.-H."/>
            <person name="Lin Y.-W."/>
            <person name="Sun G.-H."/>
            <person name="Du Z.-J."/>
            <person name="Zhao J.-X."/>
            <person name="Liu X.-J."/>
            <person name="Liu L.-J."/>
        </authorList>
    </citation>
    <scope>NUCLEOTIDE SEQUENCE [LARGE SCALE GENOMIC DNA]</scope>
    <source>
        <strain evidence="3 4">PLHSC7-2</strain>
    </source>
</reference>
<feature type="chain" id="PRO_5019522285" evidence="2">
    <location>
        <begin position="22"/>
        <end position="929"/>
    </location>
</feature>
<organism evidence="3 4">
    <name type="scientific">Motilimonas pumila</name>
    <dbReference type="NCBI Taxonomy" id="2303987"/>
    <lineage>
        <taxon>Bacteria</taxon>
        <taxon>Pseudomonadati</taxon>
        <taxon>Pseudomonadota</taxon>
        <taxon>Gammaproteobacteria</taxon>
        <taxon>Alteromonadales</taxon>
        <taxon>Alteromonadales genera incertae sedis</taxon>
        <taxon>Motilimonas</taxon>
    </lineage>
</organism>
<dbReference type="Pfam" id="PF14559">
    <property type="entry name" value="TPR_19"/>
    <property type="match status" value="2"/>
</dbReference>
<keyword evidence="2" id="KW-0732">Signal</keyword>
<dbReference type="AlphaFoldDB" id="A0A418YIF1"/>
<comment type="caution">
    <text evidence="3">The sequence shown here is derived from an EMBL/GenBank/DDBJ whole genome shotgun (WGS) entry which is preliminary data.</text>
</comment>
<evidence type="ECO:0000313" key="3">
    <source>
        <dbReference type="EMBL" id="RJG50410.1"/>
    </source>
</evidence>
<dbReference type="Proteomes" id="UP000283255">
    <property type="component" value="Unassembled WGS sequence"/>
</dbReference>
<reference evidence="3 4" key="1">
    <citation type="submission" date="2018-09" db="EMBL/GenBank/DDBJ databases">
        <authorList>
            <person name="Wang F."/>
        </authorList>
    </citation>
    <scope>NUCLEOTIDE SEQUENCE [LARGE SCALE GENOMIC DNA]</scope>
    <source>
        <strain evidence="3 4">PLHSC7-2</strain>
    </source>
</reference>
<dbReference type="SUPFAM" id="SSF48452">
    <property type="entry name" value="TPR-like"/>
    <property type="match status" value="5"/>
</dbReference>
<evidence type="ECO:0000313" key="4">
    <source>
        <dbReference type="Proteomes" id="UP000283255"/>
    </source>
</evidence>
<dbReference type="PANTHER" id="PTHR12558:SF13">
    <property type="entry name" value="CELL DIVISION CYCLE PROTEIN 27 HOMOLOG"/>
    <property type="match status" value="1"/>
</dbReference>
<feature type="repeat" description="TPR" evidence="1">
    <location>
        <begin position="29"/>
        <end position="62"/>
    </location>
</feature>
<protein>
    <submittedName>
        <fullName evidence="3">PEP-CTERM system TPR-repeat protein PrsT</fullName>
    </submittedName>
</protein>
<keyword evidence="4" id="KW-1185">Reference proteome</keyword>
<dbReference type="PANTHER" id="PTHR12558">
    <property type="entry name" value="CELL DIVISION CYCLE 16,23,27"/>
    <property type="match status" value="1"/>
</dbReference>
<dbReference type="Pfam" id="PF13432">
    <property type="entry name" value="TPR_16"/>
    <property type="match status" value="3"/>
</dbReference>
<dbReference type="Gene3D" id="1.25.40.10">
    <property type="entry name" value="Tetratricopeptide repeat domain"/>
    <property type="match status" value="4"/>
</dbReference>
<dbReference type="PROSITE" id="PS50005">
    <property type="entry name" value="TPR"/>
    <property type="match status" value="3"/>
</dbReference>
<dbReference type="SMART" id="SM00028">
    <property type="entry name" value="TPR"/>
    <property type="match status" value="19"/>
</dbReference>
<proteinExistence type="predicted"/>
<dbReference type="InterPro" id="IPR014266">
    <property type="entry name" value="PEP-CTERM_TPR_PrsT"/>
</dbReference>
<feature type="repeat" description="TPR" evidence="1">
    <location>
        <begin position="473"/>
        <end position="506"/>
    </location>
</feature>
<dbReference type="RefSeq" id="WP_119909212.1">
    <property type="nucleotide sequence ID" value="NZ_QZCH01000002.1"/>
</dbReference>